<dbReference type="RefSeq" id="WP_176278449.1">
    <property type="nucleotide sequence ID" value="NZ_JABWMH010000001.1"/>
</dbReference>
<proteinExistence type="predicted"/>
<keyword evidence="2" id="KW-1185">Reference proteome</keyword>
<dbReference type="Proteomes" id="UP000652427">
    <property type="component" value="Unassembled WGS sequence"/>
</dbReference>
<evidence type="ECO:0000313" key="2">
    <source>
        <dbReference type="Proteomes" id="UP000652427"/>
    </source>
</evidence>
<reference evidence="1 2" key="1">
    <citation type="submission" date="2020-06" db="EMBL/GenBank/DDBJ databases">
        <authorList>
            <person name="Kim S.-J."/>
            <person name="Park S.-J."/>
        </authorList>
    </citation>
    <scope>NUCLEOTIDE SEQUENCE [LARGE SCALE GENOMIC DNA]</scope>
    <source>
        <strain evidence="1 2">SW-151</strain>
    </source>
</reference>
<accession>A0ABX2MZQ3</accession>
<dbReference type="PANTHER" id="PTHR38477">
    <property type="entry name" value="HYPOTHETICAL EXPORTED PROTEIN"/>
    <property type="match status" value="1"/>
</dbReference>
<name>A0ABX2MZQ3_9SPHN</name>
<evidence type="ECO:0000313" key="1">
    <source>
        <dbReference type="EMBL" id="NVD26942.1"/>
    </source>
</evidence>
<dbReference type="InterPro" id="IPR032676">
    <property type="entry name" value="YkuD_2"/>
</dbReference>
<organism evidence="1 2">
    <name type="scientific">Parasphingorhabdus flavimaris</name>
    <dbReference type="NCBI Taxonomy" id="266812"/>
    <lineage>
        <taxon>Bacteria</taxon>
        <taxon>Pseudomonadati</taxon>
        <taxon>Pseudomonadota</taxon>
        <taxon>Alphaproteobacteria</taxon>
        <taxon>Sphingomonadales</taxon>
        <taxon>Sphingomonadaceae</taxon>
        <taxon>Parasphingorhabdus</taxon>
    </lineage>
</organism>
<dbReference type="Pfam" id="PF13645">
    <property type="entry name" value="YkuD_2"/>
    <property type="match status" value="1"/>
</dbReference>
<protein>
    <submittedName>
        <fullName evidence="1">Murein L,D-transpeptidase catalytic domain family protein</fullName>
    </submittedName>
</protein>
<dbReference type="EMBL" id="JABWMH010000001">
    <property type="protein sequence ID" value="NVD26942.1"/>
    <property type="molecule type" value="Genomic_DNA"/>
</dbReference>
<gene>
    <name evidence="1" type="ORF">HUO14_03345</name>
</gene>
<dbReference type="PANTHER" id="PTHR38477:SF1">
    <property type="entry name" value="MUREIN L,D-TRANSPEPTIDASE CATALYTIC DOMAIN FAMILY PROTEIN"/>
    <property type="match status" value="1"/>
</dbReference>
<sequence>MKRRHFITAGLLGITGAAYGLGSRSQAASKTAARLPARPKPVLAAGPTTVIDRAKAAMATHESSLLHSDRIGIADYSLHSAKERFHIVDLTNGTTQSFLVAHGKGSDLGHTGWLQEFSNVPGSEASSGGSYVVSETYVGKHGTSRRLKGLDPSNNLAEARAIVIHGAWYAEPEMVKSHGKLGRSQGCFAFSESDLPVILERLGPGRLLYADKI</sequence>
<comment type="caution">
    <text evidence="1">The sequence shown here is derived from an EMBL/GenBank/DDBJ whole genome shotgun (WGS) entry which is preliminary data.</text>
</comment>